<dbReference type="PANTHER" id="PTHR30458">
    <property type="entry name" value="PHENYLACETIC ACID DEGRADATION PROTEIN PAA"/>
    <property type="match status" value="1"/>
</dbReference>
<dbReference type="GO" id="GO:0010124">
    <property type="term" value="P:phenylacetate catabolic process"/>
    <property type="evidence" value="ECO:0007669"/>
    <property type="project" value="InterPro"/>
</dbReference>
<dbReference type="InterPro" id="IPR011882">
    <property type="entry name" value="PaaC"/>
</dbReference>
<dbReference type="Proteomes" id="UP000219636">
    <property type="component" value="Unassembled WGS sequence"/>
</dbReference>
<reference evidence="2" key="1">
    <citation type="submission" date="2017-08" db="EMBL/GenBank/DDBJ databases">
        <authorList>
            <person name="Varghese N."/>
            <person name="Submissions S."/>
        </authorList>
    </citation>
    <scope>NUCLEOTIDE SEQUENCE [LARGE SCALE GENOMIC DNA]</scope>
    <source>
        <strain evidence="2">JC22</strain>
    </source>
</reference>
<evidence type="ECO:0000313" key="1">
    <source>
        <dbReference type="EMBL" id="SOB98473.1"/>
    </source>
</evidence>
<dbReference type="Gene3D" id="1.20.1260.10">
    <property type="match status" value="1"/>
</dbReference>
<dbReference type="PIRSF" id="PIRSF037834">
    <property type="entry name" value="PA_CoA_Oase3"/>
    <property type="match status" value="1"/>
</dbReference>
<accession>A0A285RW11</accession>
<dbReference type="InterPro" id="IPR009078">
    <property type="entry name" value="Ferritin-like_SF"/>
</dbReference>
<dbReference type="InterPro" id="IPR007814">
    <property type="entry name" value="PaaA_PaaC"/>
</dbReference>
<sequence length="262" mass="29584">MTQKFENPVVELLFQLADDDYLFSYRGSEWLGLAPHIEEDVAFSSITQDTMGHATVYYRLLEGLGLGAADSLAHIRPAAERKNSILVERPNGEGCYMENPRYDWAYAVARSYIYTTAKKIKIDSLKSSSDQSLAEAAVKISMELYYHLLHWKTWFVQLFNATEEARNRMTKALEKVVADSGDLFSFGDAASEITNASLIESEQVLLNRWTEYVKPVFETIKVAVPTFGKPERNGRNGEHTNELQDAIDTMSEVYATDLAAAW</sequence>
<dbReference type="NCBIfam" id="TIGR02158">
    <property type="entry name" value="PA_CoA_Oxy3"/>
    <property type="match status" value="1"/>
</dbReference>
<evidence type="ECO:0000313" key="2">
    <source>
        <dbReference type="Proteomes" id="UP000219636"/>
    </source>
</evidence>
<dbReference type="OrthoDB" id="9789947at2"/>
<dbReference type="GO" id="GO:0005829">
    <property type="term" value="C:cytosol"/>
    <property type="evidence" value="ECO:0007669"/>
    <property type="project" value="TreeGrafter"/>
</dbReference>
<dbReference type="PANTHER" id="PTHR30458:SF0">
    <property type="entry name" value="1,2-PHENYLACETYL-COA EPOXIDASE, SUBUNIT C"/>
    <property type="match status" value="1"/>
</dbReference>
<organism evidence="1 2">
    <name type="scientific">Ureibacillus xyleni</name>
    <dbReference type="NCBI Taxonomy" id="614648"/>
    <lineage>
        <taxon>Bacteria</taxon>
        <taxon>Bacillati</taxon>
        <taxon>Bacillota</taxon>
        <taxon>Bacilli</taxon>
        <taxon>Bacillales</taxon>
        <taxon>Caryophanaceae</taxon>
        <taxon>Ureibacillus</taxon>
    </lineage>
</organism>
<gene>
    <name evidence="1" type="ORF">SAMN05880501_10224</name>
</gene>
<dbReference type="Pfam" id="PF05138">
    <property type="entry name" value="PaaA_PaaC"/>
    <property type="match status" value="1"/>
</dbReference>
<dbReference type="SUPFAM" id="SSF47240">
    <property type="entry name" value="Ferritin-like"/>
    <property type="match status" value="1"/>
</dbReference>
<dbReference type="AlphaFoldDB" id="A0A285RW11"/>
<name>A0A285RW11_9BACL</name>
<dbReference type="RefSeq" id="WP_097072392.1">
    <property type="nucleotide sequence ID" value="NZ_OBMQ01000002.1"/>
</dbReference>
<protein>
    <submittedName>
        <fullName evidence="1">Ring-1,2-phenylacetyl-CoA epoxidase subunit PaaC</fullName>
    </submittedName>
</protein>
<proteinExistence type="predicted"/>
<dbReference type="InterPro" id="IPR052703">
    <property type="entry name" value="Aromatic_CoA_ox/epox"/>
</dbReference>
<dbReference type="EMBL" id="OBMQ01000002">
    <property type="protein sequence ID" value="SOB98473.1"/>
    <property type="molecule type" value="Genomic_DNA"/>
</dbReference>
<keyword evidence="2" id="KW-1185">Reference proteome</keyword>
<dbReference type="InterPro" id="IPR012347">
    <property type="entry name" value="Ferritin-like"/>
</dbReference>